<keyword evidence="7" id="KW-0547">Nucleotide-binding</keyword>
<accession>A0ABP6YC70</accession>
<dbReference type="InterPro" id="IPR003442">
    <property type="entry name" value="T6A_TsaE"/>
</dbReference>
<keyword evidence="12" id="KW-1185">Reference proteome</keyword>
<dbReference type="InterPro" id="IPR027417">
    <property type="entry name" value="P-loop_NTPase"/>
</dbReference>
<comment type="similarity">
    <text evidence="2">Belongs to the TsaE family.</text>
</comment>
<dbReference type="Pfam" id="PF02367">
    <property type="entry name" value="TsaE"/>
    <property type="match status" value="1"/>
</dbReference>
<gene>
    <name evidence="11" type="primary">tsaE</name>
    <name evidence="11" type="ORF">GCM10022395_31720</name>
</gene>
<sequence>MYKKLKYLEINYSLDDVNDVAKTLLKRVTSKTLLLYGEMGVGKTTLIKALAKALGSNDEVSSPTFSIVNEYETDNTLIYHFDLYRIKDLEEAYNFGIEDYLFSNDWSIIEWPEKIEMIVLEAYDKIELELNPDQSRTLKLNLKKRLTETHVEHI</sequence>
<organism evidence="11 12">
    <name type="scientific">Snuella lapsa</name>
    <dbReference type="NCBI Taxonomy" id="870481"/>
    <lineage>
        <taxon>Bacteria</taxon>
        <taxon>Pseudomonadati</taxon>
        <taxon>Bacteroidota</taxon>
        <taxon>Flavobacteriia</taxon>
        <taxon>Flavobacteriales</taxon>
        <taxon>Flavobacteriaceae</taxon>
        <taxon>Snuella</taxon>
    </lineage>
</organism>
<dbReference type="NCBIfam" id="TIGR00150">
    <property type="entry name" value="T6A_YjeE"/>
    <property type="match status" value="1"/>
</dbReference>
<dbReference type="SUPFAM" id="SSF52540">
    <property type="entry name" value="P-loop containing nucleoside triphosphate hydrolases"/>
    <property type="match status" value="1"/>
</dbReference>
<keyword evidence="5" id="KW-0819">tRNA processing</keyword>
<evidence type="ECO:0000256" key="2">
    <source>
        <dbReference type="ARBA" id="ARBA00007599"/>
    </source>
</evidence>
<evidence type="ECO:0000256" key="4">
    <source>
        <dbReference type="ARBA" id="ARBA00022490"/>
    </source>
</evidence>
<name>A0ABP6YC70_9FLAO</name>
<dbReference type="PANTHER" id="PTHR33540">
    <property type="entry name" value="TRNA THREONYLCARBAMOYLADENOSINE BIOSYNTHESIS PROTEIN TSAE"/>
    <property type="match status" value="1"/>
</dbReference>
<keyword evidence="9" id="KW-0460">Magnesium</keyword>
<evidence type="ECO:0000313" key="12">
    <source>
        <dbReference type="Proteomes" id="UP001500954"/>
    </source>
</evidence>
<dbReference type="PANTHER" id="PTHR33540:SF2">
    <property type="entry name" value="TRNA THREONYLCARBAMOYLADENOSINE BIOSYNTHESIS PROTEIN TSAE"/>
    <property type="match status" value="1"/>
</dbReference>
<reference evidence="12" key="1">
    <citation type="journal article" date="2019" name="Int. J. Syst. Evol. Microbiol.">
        <title>The Global Catalogue of Microorganisms (GCM) 10K type strain sequencing project: providing services to taxonomists for standard genome sequencing and annotation.</title>
        <authorList>
            <consortium name="The Broad Institute Genomics Platform"/>
            <consortium name="The Broad Institute Genome Sequencing Center for Infectious Disease"/>
            <person name="Wu L."/>
            <person name="Ma J."/>
        </authorList>
    </citation>
    <scope>NUCLEOTIDE SEQUENCE [LARGE SCALE GENOMIC DNA]</scope>
    <source>
        <strain evidence="12">JCM 17111</strain>
    </source>
</reference>
<dbReference type="Gene3D" id="3.40.50.300">
    <property type="entry name" value="P-loop containing nucleotide triphosphate hydrolases"/>
    <property type="match status" value="1"/>
</dbReference>
<keyword evidence="4" id="KW-0963">Cytoplasm</keyword>
<evidence type="ECO:0000256" key="6">
    <source>
        <dbReference type="ARBA" id="ARBA00022723"/>
    </source>
</evidence>
<evidence type="ECO:0000256" key="9">
    <source>
        <dbReference type="ARBA" id="ARBA00022842"/>
    </source>
</evidence>
<evidence type="ECO:0000256" key="10">
    <source>
        <dbReference type="ARBA" id="ARBA00032441"/>
    </source>
</evidence>
<dbReference type="Proteomes" id="UP001500954">
    <property type="component" value="Unassembled WGS sequence"/>
</dbReference>
<keyword evidence="6" id="KW-0479">Metal-binding</keyword>
<evidence type="ECO:0000256" key="1">
    <source>
        <dbReference type="ARBA" id="ARBA00004496"/>
    </source>
</evidence>
<evidence type="ECO:0000313" key="11">
    <source>
        <dbReference type="EMBL" id="GAA3580857.1"/>
    </source>
</evidence>
<evidence type="ECO:0000256" key="3">
    <source>
        <dbReference type="ARBA" id="ARBA00019010"/>
    </source>
</evidence>
<evidence type="ECO:0000256" key="5">
    <source>
        <dbReference type="ARBA" id="ARBA00022694"/>
    </source>
</evidence>
<keyword evidence="8" id="KW-0067">ATP-binding</keyword>
<proteinExistence type="inferred from homology"/>
<evidence type="ECO:0000256" key="7">
    <source>
        <dbReference type="ARBA" id="ARBA00022741"/>
    </source>
</evidence>
<protein>
    <recommendedName>
        <fullName evidence="3">tRNA threonylcarbamoyladenosine biosynthesis protein TsaE</fullName>
    </recommendedName>
    <alternativeName>
        <fullName evidence="10">t(6)A37 threonylcarbamoyladenosine biosynthesis protein TsaE</fullName>
    </alternativeName>
</protein>
<dbReference type="EMBL" id="BAABCY010000086">
    <property type="protein sequence ID" value="GAA3580857.1"/>
    <property type="molecule type" value="Genomic_DNA"/>
</dbReference>
<comment type="subcellular location">
    <subcellularLocation>
        <location evidence="1">Cytoplasm</location>
    </subcellularLocation>
</comment>
<evidence type="ECO:0000256" key="8">
    <source>
        <dbReference type="ARBA" id="ARBA00022840"/>
    </source>
</evidence>
<comment type="caution">
    <text evidence="11">The sequence shown here is derived from an EMBL/GenBank/DDBJ whole genome shotgun (WGS) entry which is preliminary data.</text>
</comment>